<evidence type="ECO:0000313" key="6">
    <source>
        <dbReference type="Proteomes" id="UP000790347"/>
    </source>
</evidence>
<evidence type="ECO:0000259" key="4">
    <source>
        <dbReference type="PROSITE" id="PS50835"/>
    </source>
</evidence>
<reference evidence="5" key="1">
    <citation type="submission" date="2013-05" db="EMBL/GenBank/DDBJ databases">
        <authorList>
            <person name="Yim A.K.Y."/>
            <person name="Chan T.F."/>
            <person name="Ji K.M."/>
            <person name="Liu X.Y."/>
            <person name="Zhou J.W."/>
            <person name="Li R.Q."/>
            <person name="Yang K.Y."/>
            <person name="Li J."/>
            <person name="Li M."/>
            <person name="Law P.T.W."/>
            <person name="Wu Y.L."/>
            <person name="Cai Z.L."/>
            <person name="Qin H."/>
            <person name="Bao Y."/>
            <person name="Leung R.K.K."/>
            <person name="Ng P.K.S."/>
            <person name="Zou J."/>
            <person name="Zhong X.J."/>
            <person name="Ran P.X."/>
            <person name="Zhong N.S."/>
            <person name="Liu Z.G."/>
            <person name="Tsui S.K.W."/>
        </authorList>
    </citation>
    <scope>NUCLEOTIDE SEQUENCE</scope>
    <source>
        <strain evidence="5">Derf</strain>
        <tissue evidence="5">Whole organism</tissue>
    </source>
</reference>
<dbReference type="InterPro" id="IPR013783">
    <property type="entry name" value="Ig-like_fold"/>
</dbReference>
<dbReference type="PANTHER" id="PTHR45080:SF8">
    <property type="entry name" value="IG-LIKE DOMAIN-CONTAINING PROTEIN"/>
    <property type="match status" value="1"/>
</dbReference>
<evidence type="ECO:0000256" key="2">
    <source>
        <dbReference type="ARBA" id="ARBA00023157"/>
    </source>
</evidence>
<dbReference type="Proteomes" id="UP000790347">
    <property type="component" value="Unassembled WGS sequence"/>
</dbReference>
<dbReference type="AlphaFoldDB" id="A0A922I426"/>
<gene>
    <name evidence="5" type="ORF">DERF_005320</name>
</gene>
<dbReference type="GO" id="GO:0005886">
    <property type="term" value="C:plasma membrane"/>
    <property type="evidence" value="ECO:0007669"/>
    <property type="project" value="TreeGrafter"/>
</dbReference>
<dbReference type="InterPro" id="IPR050958">
    <property type="entry name" value="Cell_Adh-Cytoskel_Orgn"/>
</dbReference>
<dbReference type="InterPro" id="IPR007110">
    <property type="entry name" value="Ig-like_dom"/>
</dbReference>
<dbReference type="PROSITE" id="PS50835">
    <property type="entry name" value="IG_LIKE"/>
    <property type="match status" value="1"/>
</dbReference>
<dbReference type="Pfam" id="PF13927">
    <property type="entry name" value="Ig_3"/>
    <property type="match status" value="1"/>
</dbReference>
<dbReference type="InterPro" id="IPR036179">
    <property type="entry name" value="Ig-like_dom_sf"/>
</dbReference>
<keyword evidence="1" id="KW-0732">Signal</keyword>
<dbReference type="GO" id="GO:0007156">
    <property type="term" value="P:homophilic cell adhesion via plasma membrane adhesion molecules"/>
    <property type="evidence" value="ECO:0007669"/>
    <property type="project" value="TreeGrafter"/>
</dbReference>
<keyword evidence="2" id="KW-1015">Disulfide bond</keyword>
<protein>
    <recommendedName>
        <fullName evidence="4">Ig-like domain-containing protein</fullName>
    </recommendedName>
</protein>
<keyword evidence="3" id="KW-0393">Immunoglobulin domain</keyword>
<dbReference type="EMBL" id="ASGP02000002">
    <property type="protein sequence ID" value="KAH9521686.1"/>
    <property type="molecule type" value="Genomic_DNA"/>
</dbReference>
<sequence length="168" mass="19770">MMMVMISKNKTFWLCLIIIIIIIIQDCCVDGRRGKSSRRRKMRKQNSKLLFHNTNSKRADYYMNADGAQIIRSSHFDYEFYLGHKIIFICVATGDPLPTITWFKDGIEIDNSFNNYLHINEWKFGKEKEAQIKSKLEIDPARQMDSGTYECMANNKYAVDRKNFKADF</sequence>
<evidence type="ECO:0000256" key="1">
    <source>
        <dbReference type="ARBA" id="ARBA00022729"/>
    </source>
</evidence>
<accession>A0A922I426</accession>
<proteinExistence type="predicted"/>
<dbReference type="GO" id="GO:0030424">
    <property type="term" value="C:axon"/>
    <property type="evidence" value="ECO:0007669"/>
    <property type="project" value="TreeGrafter"/>
</dbReference>
<dbReference type="Gene3D" id="2.60.40.10">
    <property type="entry name" value="Immunoglobulins"/>
    <property type="match status" value="1"/>
</dbReference>
<dbReference type="GO" id="GO:0043025">
    <property type="term" value="C:neuronal cell body"/>
    <property type="evidence" value="ECO:0007669"/>
    <property type="project" value="TreeGrafter"/>
</dbReference>
<dbReference type="SUPFAM" id="SSF48726">
    <property type="entry name" value="Immunoglobulin"/>
    <property type="match status" value="1"/>
</dbReference>
<keyword evidence="6" id="KW-1185">Reference proteome</keyword>
<evidence type="ECO:0000256" key="3">
    <source>
        <dbReference type="ARBA" id="ARBA00023319"/>
    </source>
</evidence>
<feature type="domain" description="Ig-like" evidence="4">
    <location>
        <begin position="83"/>
        <end position="165"/>
    </location>
</feature>
<dbReference type="InterPro" id="IPR003598">
    <property type="entry name" value="Ig_sub2"/>
</dbReference>
<dbReference type="GO" id="GO:0008046">
    <property type="term" value="F:axon guidance receptor activity"/>
    <property type="evidence" value="ECO:0007669"/>
    <property type="project" value="TreeGrafter"/>
</dbReference>
<dbReference type="SMART" id="SM00408">
    <property type="entry name" value="IGc2"/>
    <property type="match status" value="1"/>
</dbReference>
<reference evidence="5" key="2">
    <citation type="journal article" date="2022" name="Res Sq">
        <title>Comparative Genomics Reveals Insights into the Divergent Evolution of Astigmatic Mites and Household Pest Adaptations.</title>
        <authorList>
            <person name="Xiong Q."/>
            <person name="Wan A.T.-Y."/>
            <person name="Liu X.-Y."/>
            <person name="Fung C.S.-H."/>
            <person name="Xiao X."/>
            <person name="Malainual N."/>
            <person name="Hou J."/>
            <person name="Wang L."/>
            <person name="Wang M."/>
            <person name="Yang K."/>
            <person name="Cui Y."/>
            <person name="Leung E."/>
            <person name="Nong W."/>
            <person name="Shin S.-K."/>
            <person name="Au S."/>
            <person name="Jeong K.Y."/>
            <person name="Chew F.T."/>
            <person name="Hui J."/>
            <person name="Leung T.F."/>
            <person name="Tungtrongchitr A."/>
            <person name="Zhong N."/>
            <person name="Liu Z."/>
            <person name="Tsui S."/>
        </authorList>
    </citation>
    <scope>NUCLEOTIDE SEQUENCE</scope>
    <source>
        <strain evidence="5">Derf</strain>
        <tissue evidence="5">Whole organism</tissue>
    </source>
</reference>
<dbReference type="GO" id="GO:0050808">
    <property type="term" value="P:synapse organization"/>
    <property type="evidence" value="ECO:0007669"/>
    <property type="project" value="TreeGrafter"/>
</dbReference>
<evidence type="ECO:0000313" key="5">
    <source>
        <dbReference type="EMBL" id="KAH9521686.1"/>
    </source>
</evidence>
<organism evidence="5 6">
    <name type="scientific">Dermatophagoides farinae</name>
    <name type="common">American house dust mite</name>
    <dbReference type="NCBI Taxonomy" id="6954"/>
    <lineage>
        <taxon>Eukaryota</taxon>
        <taxon>Metazoa</taxon>
        <taxon>Ecdysozoa</taxon>
        <taxon>Arthropoda</taxon>
        <taxon>Chelicerata</taxon>
        <taxon>Arachnida</taxon>
        <taxon>Acari</taxon>
        <taxon>Acariformes</taxon>
        <taxon>Sarcoptiformes</taxon>
        <taxon>Astigmata</taxon>
        <taxon>Psoroptidia</taxon>
        <taxon>Analgoidea</taxon>
        <taxon>Pyroglyphidae</taxon>
        <taxon>Dermatophagoidinae</taxon>
        <taxon>Dermatophagoides</taxon>
    </lineage>
</organism>
<dbReference type="CDD" id="cd00096">
    <property type="entry name" value="Ig"/>
    <property type="match status" value="1"/>
</dbReference>
<dbReference type="PANTHER" id="PTHR45080">
    <property type="entry name" value="CONTACTIN 5"/>
    <property type="match status" value="1"/>
</dbReference>
<comment type="caution">
    <text evidence="5">The sequence shown here is derived from an EMBL/GenBank/DDBJ whole genome shotgun (WGS) entry which is preliminary data.</text>
</comment>
<name>A0A922I426_DERFA</name>